<dbReference type="InterPro" id="IPR002347">
    <property type="entry name" value="SDR_fam"/>
</dbReference>
<dbReference type="Proteomes" id="UP000731907">
    <property type="component" value="Unassembled WGS sequence"/>
</dbReference>
<sequence length="253" mass="26373">MRFTDTVTVITGAGAGMGRATALRLAAEGGKIMCLDLSAESAAETAELVRAAGGAAESFRCDVRDRAAIEAARDYAIKSFGAVHNLVNSAGALTMQGLADTDDAGWNLVMDVNVKGVFLMLQAFVPEIERAGGGSIVNITSIEAEVVVASGENTQPHYACSKGAVKTMTRTLAHDLGRKNIRINAIAPGLIATGFGGSNPGSERYQQYVHEHSALRRAGQADEIAGAIAFLLSKDASYVTGAQLPVDGGWLIY</sequence>
<dbReference type="PRINTS" id="PR00081">
    <property type="entry name" value="GDHRDH"/>
</dbReference>
<keyword evidence="2" id="KW-0560">Oxidoreductase</keyword>
<comment type="caution">
    <text evidence="3">The sequence shown here is derived from an EMBL/GenBank/DDBJ whole genome shotgun (WGS) entry which is preliminary data.</text>
</comment>
<dbReference type="CDD" id="cd05233">
    <property type="entry name" value="SDR_c"/>
    <property type="match status" value="1"/>
</dbReference>
<evidence type="ECO:0000256" key="1">
    <source>
        <dbReference type="ARBA" id="ARBA00006484"/>
    </source>
</evidence>
<proteinExistence type="inferred from homology"/>
<dbReference type="EMBL" id="JAAATX020000009">
    <property type="protein sequence ID" value="MBU9698983.1"/>
    <property type="molecule type" value="Genomic_DNA"/>
</dbReference>
<gene>
    <name evidence="3" type="ORF">GU927_014125</name>
</gene>
<accession>A0ABS6J5F8</accession>
<reference evidence="3 4" key="1">
    <citation type="submission" date="2021-06" db="EMBL/GenBank/DDBJ databases">
        <title>Rhodobacteraceae bacterium strain HSP-20.</title>
        <authorList>
            <person name="Chen W.-M."/>
        </authorList>
    </citation>
    <scope>NUCLEOTIDE SEQUENCE [LARGE SCALE GENOMIC DNA]</scope>
    <source>
        <strain evidence="3 4">HSP-20</strain>
    </source>
</reference>
<organism evidence="3 4">
    <name type="scientific">Paragemmobacter amnigenus</name>
    <dbReference type="NCBI Taxonomy" id="2852097"/>
    <lineage>
        <taxon>Bacteria</taxon>
        <taxon>Pseudomonadati</taxon>
        <taxon>Pseudomonadota</taxon>
        <taxon>Alphaproteobacteria</taxon>
        <taxon>Rhodobacterales</taxon>
        <taxon>Paracoccaceae</taxon>
        <taxon>Paragemmobacter</taxon>
    </lineage>
</organism>
<dbReference type="Gene3D" id="3.40.50.720">
    <property type="entry name" value="NAD(P)-binding Rossmann-like Domain"/>
    <property type="match status" value="1"/>
</dbReference>
<comment type="similarity">
    <text evidence="1">Belongs to the short-chain dehydrogenases/reductases (SDR) family.</text>
</comment>
<dbReference type="PANTHER" id="PTHR24321:SF8">
    <property type="entry name" value="ESTRADIOL 17-BETA-DEHYDROGENASE 8-RELATED"/>
    <property type="match status" value="1"/>
</dbReference>
<keyword evidence="4" id="KW-1185">Reference proteome</keyword>
<protein>
    <submittedName>
        <fullName evidence="3">SDR family oxidoreductase</fullName>
    </submittedName>
</protein>
<dbReference type="Pfam" id="PF13561">
    <property type="entry name" value="adh_short_C2"/>
    <property type="match status" value="1"/>
</dbReference>
<evidence type="ECO:0000313" key="4">
    <source>
        <dbReference type="Proteomes" id="UP000731907"/>
    </source>
</evidence>
<evidence type="ECO:0000313" key="3">
    <source>
        <dbReference type="EMBL" id="MBU9698983.1"/>
    </source>
</evidence>
<dbReference type="SUPFAM" id="SSF51735">
    <property type="entry name" value="NAD(P)-binding Rossmann-fold domains"/>
    <property type="match status" value="1"/>
</dbReference>
<dbReference type="InterPro" id="IPR036291">
    <property type="entry name" value="NAD(P)-bd_dom_sf"/>
</dbReference>
<name>A0ABS6J5F8_9RHOB</name>
<dbReference type="PRINTS" id="PR00080">
    <property type="entry name" value="SDRFAMILY"/>
</dbReference>
<dbReference type="PANTHER" id="PTHR24321">
    <property type="entry name" value="DEHYDROGENASES, SHORT CHAIN"/>
    <property type="match status" value="1"/>
</dbReference>
<dbReference type="RefSeq" id="WP_161763080.1">
    <property type="nucleotide sequence ID" value="NZ_JAAATX020000009.1"/>
</dbReference>
<evidence type="ECO:0000256" key="2">
    <source>
        <dbReference type="ARBA" id="ARBA00023002"/>
    </source>
</evidence>